<reference evidence="5 6" key="1">
    <citation type="submission" date="2014-12" db="EMBL/GenBank/DDBJ databases">
        <title>Genomes of Geoalkalibacter ferrihydriticus and Geoalkalibacter subterraneus, two haloalkaliphilic metal-reducing members of the Geobacteraceae.</title>
        <authorList>
            <person name="Badalamenti J.P."/>
            <person name="Torres C.I."/>
            <person name="Krajmalnik-Brown R."/>
            <person name="Bond D.R."/>
        </authorList>
    </citation>
    <scope>NUCLEOTIDE SEQUENCE [LARGE SCALE GENOMIC DNA]</scope>
    <source>
        <strain evidence="5 6">DSM 17813</strain>
    </source>
</reference>
<dbReference type="Proteomes" id="UP000035068">
    <property type="component" value="Unassembled WGS sequence"/>
</dbReference>
<evidence type="ECO:0000259" key="4">
    <source>
        <dbReference type="SMART" id="SM00903"/>
    </source>
</evidence>
<comment type="caution">
    <text evidence="5">The sequence shown here is derived from an EMBL/GenBank/DDBJ whole genome shotgun (WGS) entry which is preliminary data.</text>
</comment>
<dbReference type="AlphaFoldDB" id="A0A0C2HFW8"/>
<dbReference type="InterPro" id="IPR002563">
    <property type="entry name" value="Flavin_Rdtase-like_dom"/>
</dbReference>
<dbReference type="EMBL" id="JWJD01000007">
    <property type="protein sequence ID" value="KIH75821.1"/>
    <property type="molecule type" value="Genomic_DNA"/>
</dbReference>
<proteinExistence type="inferred from homology"/>
<dbReference type="InterPro" id="IPR052174">
    <property type="entry name" value="Flavoredoxin"/>
</dbReference>
<protein>
    <recommendedName>
        <fullName evidence="4">Flavin reductase like domain-containing protein</fullName>
    </recommendedName>
</protein>
<dbReference type="GO" id="GO:0016646">
    <property type="term" value="F:oxidoreductase activity, acting on the CH-NH group of donors, NAD or NADP as acceptor"/>
    <property type="evidence" value="ECO:0007669"/>
    <property type="project" value="UniProtKB-ARBA"/>
</dbReference>
<dbReference type="RefSeq" id="WP_040100604.1">
    <property type="nucleotide sequence ID" value="NZ_JWJD01000007.1"/>
</dbReference>
<evidence type="ECO:0000313" key="5">
    <source>
        <dbReference type="EMBL" id="KIH75821.1"/>
    </source>
</evidence>
<evidence type="ECO:0000256" key="1">
    <source>
        <dbReference type="ARBA" id="ARBA00001917"/>
    </source>
</evidence>
<keyword evidence="2" id="KW-0285">Flavoprotein</keyword>
<comment type="cofactor">
    <cofactor evidence="1">
        <name>FMN</name>
        <dbReference type="ChEBI" id="CHEBI:58210"/>
    </cofactor>
</comment>
<gene>
    <name evidence="5" type="ORF">GFER_14620</name>
</gene>
<dbReference type="SUPFAM" id="SSF50475">
    <property type="entry name" value="FMN-binding split barrel"/>
    <property type="match status" value="1"/>
</dbReference>
<name>A0A0C2HFW8_9BACT</name>
<feature type="domain" description="Flavin reductase like" evidence="4">
    <location>
        <begin position="10"/>
        <end position="157"/>
    </location>
</feature>
<comment type="similarity">
    <text evidence="3">Belongs to the flavoredoxin family.</text>
</comment>
<dbReference type="PANTHER" id="PTHR43567:SF1">
    <property type="entry name" value="FLAVOREDOXIN"/>
    <property type="match status" value="1"/>
</dbReference>
<accession>A0A0C2HFW8</accession>
<evidence type="ECO:0000256" key="2">
    <source>
        <dbReference type="ARBA" id="ARBA00022630"/>
    </source>
</evidence>
<organism evidence="5 6">
    <name type="scientific">Geoalkalibacter ferrihydriticus DSM 17813</name>
    <dbReference type="NCBI Taxonomy" id="1121915"/>
    <lineage>
        <taxon>Bacteria</taxon>
        <taxon>Pseudomonadati</taxon>
        <taxon>Thermodesulfobacteriota</taxon>
        <taxon>Desulfuromonadia</taxon>
        <taxon>Desulfuromonadales</taxon>
        <taxon>Geoalkalibacteraceae</taxon>
        <taxon>Geoalkalibacter</taxon>
    </lineage>
</organism>
<evidence type="ECO:0000256" key="3">
    <source>
        <dbReference type="ARBA" id="ARBA00038054"/>
    </source>
</evidence>
<dbReference type="Pfam" id="PF01613">
    <property type="entry name" value="Flavin_Reduct"/>
    <property type="match status" value="1"/>
</dbReference>
<dbReference type="GO" id="GO:0010181">
    <property type="term" value="F:FMN binding"/>
    <property type="evidence" value="ECO:0007669"/>
    <property type="project" value="InterPro"/>
</dbReference>
<sequence length="198" mass="21223">MEKRRLGPCVTFFPQPTTLIATRDEEGAVNLMTASWVGIVSKTPPTMAVALHQSRKSYQNLKQGVGAFTVNVVPAGLAMEADFCGLKSGSEVDKVAHAGLGLEPAAQVAVPLVAESPLNVECRVVGEQQLGEYCLVLGEILEIHAADAAFDDSGNMDARVFDPLVYLGGIREYWSLGEKAGRAYRDGTRLFPEDAKGQ</sequence>
<dbReference type="PANTHER" id="PTHR43567">
    <property type="entry name" value="FLAVOREDOXIN-RELATED-RELATED"/>
    <property type="match status" value="1"/>
</dbReference>
<dbReference type="SMART" id="SM00903">
    <property type="entry name" value="Flavin_Reduct"/>
    <property type="match status" value="1"/>
</dbReference>
<dbReference type="InterPro" id="IPR012349">
    <property type="entry name" value="Split_barrel_FMN-bd"/>
</dbReference>
<dbReference type="Gene3D" id="2.30.110.10">
    <property type="entry name" value="Electron Transport, Fmn-binding Protein, Chain A"/>
    <property type="match status" value="1"/>
</dbReference>
<evidence type="ECO:0000313" key="6">
    <source>
        <dbReference type="Proteomes" id="UP000035068"/>
    </source>
</evidence>
<keyword evidence="6" id="KW-1185">Reference proteome</keyword>